<name>A0A1Y2BBJ3_9TREE</name>
<dbReference type="GO" id="GO:0045271">
    <property type="term" value="C:respiratory chain complex I"/>
    <property type="evidence" value="ECO:0007669"/>
    <property type="project" value="InterPro"/>
</dbReference>
<evidence type="ECO:0000313" key="3">
    <source>
        <dbReference type="EMBL" id="ORY32124.1"/>
    </source>
</evidence>
<accession>A0A1Y2BBJ3</accession>
<dbReference type="GO" id="GO:0032981">
    <property type="term" value="P:mitochondrial respiratory chain complex I assembly"/>
    <property type="evidence" value="ECO:0007669"/>
    <property type="project" value="TreeGrafter"/>
</dbReference>
<feature type="compositionally biased region" description="Polar residues" evidence="2">
    <location>
        <begin position="194"/>
        <end position="204"/>
    </location>
</feature>
<reference evidence="3 4" key="1">
    <citation type="submission" date="2016-07" db="EMBL/GenBank/DDBJ databases">
        <title>Pervasive Adenine N6-methylation of Active Genes in Fungi.</title>
        <authorList>
            <consortium name="DOE Joint Genome Institute"/>
            <person name="Mondo S.J."/>
            <person name="Dannebaum R.O."/>
            <person name="Kuo R.C."/>
            <person name="Labutti K."/>
            <person name="Haridas S."/>
            <person name="Kuo A."/>
            <person name="Salamov A."/>
            <person name="Ahrendt S.R."/>
            <person name="Lipzen A."/>
            <person name="Sullivan W."/>
            <person name="Andreopoulos W.B."/>
            <person name="Clum A."/>
            <person name="Lindquist E."/>
            <person name="Daum C."/>
            <person name="Ramamoorthy G.K."/>
            <person name="Gryganskyi A."/>
            <person name="Culley D."/>
            <person name="Magnuson J.K."/>
            <person name="James T.Y."/>
            <person name="O'Malley M.A."/>
            <person name="Stajich J.E."/>
            <person name="Spatafora J.W."/>
            <person name="Visel A."/>
            <person name="Grigoriev I.V."/>
        </authorList>
    </citation>
    <scope>NUCLEOTIDE SEQUENCE [LARGE SCALE GENOMIC DNA]</scope>
    <source>
        <strain evidence="3 4">68-887.2</strain>
    </source>
</reference>
<dbReference type="GO" id="GO:0005739">
    <property type="term" value="C:mitochondrion"/>
    <property type="evidence" value="ECO:0007669"/>
    <property type="project" value="TreeGrafter"/>
</dbReference>
<protein>
    <recommendedName>
        <fullName evidence="5">NADH dehydrogenase [ubiquinone] 1 alpha subcomplex subunit</fullName>
    </recommendedName>
</protein>
<dbReference type="Pfam" id="PF05071">
    <property type="entry name" value="NDUFA12"/>
    <property type="match status" value="1"/>
</dbReference>
<dbReference type="InterPro" id="IPR007763">
    <property type="entry name" value="NDUFA12"/>
</dbReference>
<comment type="caution">
    <text evidence="3">The sequence shown here is derived from an EMBL/GenBank/DDBJ whole genome shotgun (WGS) entry which is preliminary data.</text>
</comment>
<organism evidence="3 4">
    <name type="scientific">Naematelia encephala</name>
    <dbReference type="NCBI Taxonomy" id="71784"/>
    <lineage>
        <taxon>Eukaryota</taxon>
        <taxon>Fungi</taxon>
        <taxon>Dikarya</taxon>
        <taxon>Basidiomycota</taxon>
        <taxon>Agaricomycotina</taxon>
        <taxon>Tremellomycetes</taxon>
        <taxon>Tremellales</taxon>
        <taxon>Naemateliaceae</taxon>
        <taxon>Naematelia</taxon>
    </lineage>
</organism>
<dbReference type="InterPro" id="IPR052618">
    <property type="entry name" value="ComplexI_NDUFA12"/>
</dbReference>
<keyword evidence="4" id="KW-1185">Reference proteome</keyword>
<dbReference type="InParanoid" id="A0A1Y2BBJ3"/>
<dbReference type="Proteomes" id="UP000193986">
    <property type="component" value="Unassembled WGS sequence"/>
</dbReference>
<comment type="similarity">
    <text evidence="1">Belongs to the complex I NDUFA12 subunit family.</text>
</comment>
<evidence type="ECO:0000256" key="2">
    <source>
        <dbReference type="SAM" id="MobiDB-lite"/>
    </source>
</evidence>
<feature type="compositionally biased region" description="Basic and acidic residues" evidence="2">
    <location>
        <begin position="241"/>
        <end position="255"/>
    </location>
</feature>
<dbReference type="STRING" id="71784.A0A1Y2BBJ3"/>
<feature type="compositionally biased region" description="Pro residues" evidence="2">
    <location>
        <begin position="219"/>
        <end position="233"/>
    </location>
</feature>
<evidence type="ECO:0008006" key="5">
    <source>
        <dbReference type="Google" id="ProtNLM"/>
    </source>
</evidence>
<dbReference type="PANTHER" id="PTHR32470:SF2">
    <property type="entry name" value="NADH DEHYDROGENASE [UBIQUINONE] 1 ALPHA SUBCOMPLEX ASSEMBLY FACTOR 2"/>
    <property type="match status" value="1"/>
</dbReference>
<sequence>MSWFSDKMARLTPFFVRGKRYIGRDLEGNKFYELPSKTDARPKRVVEYRRMSEMSDYTSGKHRLPVQWSTWLSHTRSDPPTLSELETDASRLQSLQPLVAAIAERERAERIRQGYLIEPDDASSSKPPRLPPSRETVQRTIKVLEPSFAPPPPSIPPSLSIPSPSPSPSPFSPQFSSSSPPPPSPFPQSRSSQTDESAQPTPSSRLGPVRESEQQSYPIPTPSRPDLAPPGKPVDPSAYSSREELRRLSEEDTKRRMAQSGVDTQSAASDPAQVGNAKEPGSSPSTSSGLQPRRRPRK</sequence>
<proteinExistence type="inferred from homology"/>
<dbReference type="EMBL" id="MCFC01000011">
    <property type="protein sequence ID" value="ORY32124.1"/>
    <property type="molecule type" value="Genomic_DNA"/>
</dbReference>
<evidence type="ECO:0000256" key="1">
    <source>
        <dbReference type="ARBA" id="ARBA00007355"/>
    </source>
</evidence>
<dbReference type="OrthoDB" id="10255576at2759"/>
<feature type="region of interest" description="Disordered" evidence="2">
    <location>
        <begin position="115"/>
        <end position="298"/>
    </location>
</feature>
<dbReference type="AlphaFoldDB" id="A0A1Y2BBJ3"/>
<gene>
    <name evidence="3" type="ORF">BCR39DRAFT_524226</name>
</gene>
<dbReference type="PANTHER" id="PTHR32470">
    <property type="entry name" value="ADH DEHYDROGENASE [UBIQUINONE] 1 ALPHA SUBCOMPLEX ASSEMBLY FACTOR 2"/>
    <property type="match status" value="1"/>
</dbReference>
<evidence type="ECO:0000313" key="4">
    <source>
        <dbReference type="Proteomes" id="UP000193986"/>
    </source>
</evidence>